<feature type="transmembrane region" description="Helical" evidence="8">
    <location>
        <begin position="654"/>
        <end position="671"/>
    </location>
</feature>
<reference evidence="9 10" key="1">
    <citation type="journal article" date="2020" name="Elife">
        <title>Loss of centromere function drives karyotype evolution in closely related Malassezia species.</title>
        <authorList>
            <person name="Sankaranarayanan S.R."/>
            <person name="Ianiri G."/>
            <person name="Coelho M.A."/>
            <person name="Reza M.H."/>
            <person name="Thimmappa B.C."/>
            <person name="Ganguly P."/>
            <person name="Vadnala R.N."/>
            <person name="Sun S."/>
            <person name="Siddharthan R."/>
            <person name="Tellgren-Roth C."/>
            <person name="Dawson T.L."/>
            <person name="Heitman J."/>
            <person name="Sanyal K."/>
        </authorList>
    </citation>
    <scope>NUCLEOTIDE SEQUENCE [LARGE SCALE GENOMIC DNA]</scope>
    <source>
        <strain evidence="9">CBS14141</strain>
    </source>
</reference>
<dbReference type="PANTHER" id="PTHR31645">
    <property type="entry name" value="OLIGOPEPTIDE TRANSPORTER YGL114W-RELATED"/>
    <property type="match status" value="1"/>
</dbReference>
<evidence type="ECO:0000256" key="6">
    <source>
        <dbReference type="ARBA" id="ARBA00023136"/>
    </source>
</evidence>
<keyword evidence="6 8" id="KW-0472">Membrane</keyword>
<feature type="transmembrane region" description="Helical" evidence="8">
    <location>
        <begin position="683"/>
        <end position="706"/>
    </location>
</feature>
<feature type="transmembrane region" description="Helical" evidence="8">
    <location>
        <begin position="591"/>
        <end position="609"/>
    </location>
</feature>
<feature type="transmembrane region" description="Helical" evidence="8">
    <location>
        <begin position="536"/>
        <end position="553"/>
    </location>
</feature>
<feature type="transmembrane region" description="Helical" evidence="8">
    <location>
        <begin position="269"/>
        <end position="286"/>
    </location>
</feature>
<feature type="transmembrane region" description="Helical" evidence="8">
    <location>
        <begin position="26"/>
        <end position="48"/>
    </location>
</feature>
<dbReference type="PANTHER" id="PTHR31645:SF0">
    <property type="entry name" value="OLIGOPEPTIDE TRANSPORTER YGL114W-RELATED"/>
    <property type="match status" value="1"/>
</dbReference>
<accession>A0ABY8EPJ6</accession>
<feature type="transmembrane region" description="Helical" evidence="8">
    <location>
        <begin position="447"/>
        <end position="467"/>
    </location>
</feature>
<keyword evidence="10" id="KW-1185">Reference proteome</keyword>
<dbReference type="EMBL" id="CP046234">
    <property type="protein sequence ID" value="WFD46787.1"/>
    <property type="molecule type" value="Genomic_DNA"/>
</dbReference>
<evidence type="ECO:0000256" key="4">
    <source>
        <dbReference type="ARBA" id="ARBA00022692"/>
    </source>
</evidence>
<evidence type="ECO:0000313" key="9">
    <source>
        <dbReference type="EMBL" id="WFD46787.1"/>
    </source>
</evidence>
<feature type="transmembrane region" description="Helical" evidence="8">
    <location>
        <begin position="97"/>
        <end position="122"/>
    </location>
</feature>
<keyword evidence="3" id="KW-0813">Transport</keyword>
<sequence>MSSDVRDTDSRPAARRRPTWRCDDELTLRAIGMGIVVGGLITFTNLYLGLQSGWISTMTLQGSLMGFALFKLIPTSIQLGGKRFVILSKPLTLKENVVIQTVASSIGSLPLVSGVIGVLPALGMLDEKQDGVGPMIFSQTGIWLWTFGLAFAGIFFASPLREPMILHERLPFPSGSATAQLVSLLHRTPLKRDPVETQNARAADDEDVATEVPSHASRQDVQTSWNVLLVSLGMSCFVTLLSFVVPVVYALPIFDVFAPRGHSLTRWGWWFTPSFSYIGQGMIMGLPTSIHMVLGAVVGWAILSPMAHAFGWAPSEPLDADEGGRGWILWISLAVMCAESIIGVVALIFSSGTKDFLDWGKSAEHRIALPSHEQEGLLPDGPDRLAPPASSSGRAEDSLSEITLPDEDDEPPERQTPMSWVVGGLIISSIVGVAAVAGAAGTSIAPWATLLAFILASLFSVLAVRALGETDLNPVSGVAKISQLLYGVVQPGNVVANLIAGAITESGAMQAGELMQDYKTGHLVGVAPWNQFRGQLLGSLLGIGFTVFGYTVYRSTYPIPGPQFPAPTSAIWLNLARLINNGTLPETVPSFMLLFGVLFGVTGILHAVARSRHLRRLRSKRRRKEPVPLWEQCALAFPSGIAFATGMMNTPNFSLARLLGGLAAAGYTRYAQHCNTQQDLKTLLVIVVASGFVLGEGFASIAGLVLTNSDVPVLCYGCRYGCGGGC</sequence>
<evidence type="ECO:0000256" key="1">
    <source>
        <dbReference type="ARBA" id="ARBA00004141"/>
    </source>
</evidence>
<feature type="transmembrane region" description="Helical" evidence="8">
    <location>
        <begin position="54"/>
        <end position="73"/>
    </location>
</feature>
<proteinExistence type="inferred from homology"/>
<dbReference type="Pfam" id="PF03169">
    <property type="entry name" value="OPT"/>
    <property type="match status" value="1"/>
</dbReference>
<keyword evidence="5 8" id="KW-1133">Transmembrane helix</keyword>
<comment type="similarity">
    <text evidence="2">Belongs to the oligopeptide OPT transporter family.</text>
</comment>
<feature type="transmembrane region" description="Helical" evidence="8">
    <location>
        <begin position="142"/>
        <end position="160"/>
    </location>
</feature>
<feature type="transmembrane region" description="Helical" evidence="8">
    <location>
        <begin position="327"/>
        <end position="349"/>
    </location>
</feature>
<feature type="transmembrane region" description="Helical" evidence="8">
    <location>
        <begin position="293"/>
        <end position="315"/>
    </location>
</feature>
<evidence type="ECO:0000256" key="3">
    <source>
        <dbReference type="ARBA" id="ARBA00022448"/>
    </source>
</evidence>
<evidence type="ECO:0000256" key="8">
    <source>
        <dbReference type="SAM" id="Phobius"/>
    </source>
</evidence>
<gene>
    <name evidence="9" type="primary">OPT8</name>
    <name evidence="9" type="ORF">GLX27_001429</name>
</gene>
<organism evidence="9 10">
    <name type="scientific">Malassezia furfur</name>
    <name type="common">Pityriasis versicolor infection agent</name>
    <name type="synonym">Pityrosporum furfur</name>
    <dbReference type="NCBI Taxonomy" id="55194"/>
    <lineage>
        <taxon>Eukaryota</taxon>
        <taxon>Fungi</taxon>
        <taxon>Dikarya</taxon>
        <taxon>Basidiomycota</taxon>
        <taxon>Ustilaginomycotina</taxon>
        <taxon>Malasseziomycetes</taxon>
        <taxon>Malasseziales</taxon>
        <taxon>Malasseziaceae</taxon>
        <taxon>Malassezia</taxon>
    </lineage>
</organism>
<evidence type="ECO:0000256" key="5">
    <source>
        <dbReference type="ARBA" id="ARBA00022989"/>
    </source>
</evidence>
<name>A0ABY8EPJ6_MALFU</name>
<dbReference type="NCBIfam" id="TIGR00728">
    <property type="entry name" value="OPT_sfam"/>
    <property type="match status" value="1"/>
</dbReference>
<feature type="transmembrane region" description="Helical" evidence="8">
    <location>
        <begin position="629"/>
        <end position="648"/>
    </location>
</feature>
<evidence type="ECO:0000256" key="7">
    <source>
        <dbReference type="SAM" id="MobiDB-lite"/>
    </source>
</evidence>
<evidence type="ECO:0000313" key="10">
    <source>
        <dbReference type="Proteomes" id="UP000818624"/>
    </source>
</evidence>
<feature type="transmembrane region" description="Helical" evidence="8">
    <location>
        <begin position="227"/>
        <end position="249"/>
    </location>
</feature>
<keyword evidence="4 8" id="KW-0812">Transmembrane</keyword>
<evidence type="ECO:0000256" key="2">
    <source>
        <dbReference type="ARBA" id="ARBA00008807"/>
    </source>
</evidence>
<comment type="subcellular location">
    <subcellularLocation>
        <location evidence="1">Membrane</location>
        <topology evidence="1">Multi-pass membrane protein</topology>
    </subcellularLocation>
</comment>
<feature type="transmembrane region" description="Helical" evidence="8">
    <location>
        <begin position="420"/>
        <end position="441"/>
    </location>
</feature>
<feature type="region of interest" description="Disordered" evidence="7">
    <location>
        <begin position="371"/>
        <end position="415"/>
    </location>
</feature>
<dbReference type="InterPro" id="IPR045035">
    <property type="entry name" value="YSL-like"/>
</dbReference>
<feature type="region of interest" description="Disordered" evidence="7">
    <location>
        <begin position="195"/>
        <end position="215"/>
    </location>
</feature>
<dbReference type="InterPro" id="IPR004813">
    <property type="entry name" value="OPT"/>
</dbReference>
<protein>
    <submittedName>
        <fullName evidence="9">OPT super</fullName>
    </submittedName>
</protein>
<dbReference type="Proteomes" id="UP000818624">
    <property type="component" value="Chromosome 1"/>
</dbReference>